<gene>
    <name evidence="1" type="ORF">L1987_45425</name>
</gene>
<keyword evidence="2" id="KW-1185">Reference proteome</keyword>
<proteinExistence type="predicted"/>
<dbReference type="EMBL" id="CM042032">
    <property type="protein sequence ID" value="KAI3775676.1"/>
    <property type="molecule type" value="Genomic_DNA"/>
</dbReference>
<sequence>MCKSFVHRYENYGVNFGNQDLILDENDAYPGGVCSNESASHQITIFNQVVENLLSDIPRTSNFYVASTKQVSADNATVYAIAQCAKNISKAICHGCFKTAYNNLQGCLPSKEGRAVDFFCFMRYSDTPFFHSNQTTNIIPFLSEGSSSNSTTIAGVSSAVGLVFLILALWLWYRKMKKAKTVEETESGLQLEKTYQQLRLATHDFGEEYRVGKGSFGEVFTEIRFENNSSFLQLAIIDDENVVAVKRLHVDI</sequence>
<name>A0ACB9FY03_9ASTR</name>
<reference evidence="2" key="1">
    <citation type="journal article" date="2022" name="Mol. Ecol. Resour.">
        <title>The genomes of chicory, endive, great burdock and yacon provide insights into Asteraceae palaeo-polyploidization history and plant inulin production.</title>
        <authorList>
            <person name="Fan W."/>
            <person name="Wang S."/>
            <person name="Wang H."/>
            <person name="Wang A."/>
            <person name="Jiang F."/>
            <person name="Liu H."/>
            <person name="Zhao H."/>
            <person name="Xu D."/>
            <person name="Zhang Y."/>
        </authorList>
    </citation>
    <scope>NUCLEOTIDE SEQUENCE [LARGE SCALE GENOMIC DNA]</scope>
    <source>
        <strain evidence="2">cv. Yunnan</strain>
    </source>
</reference>
<accession>A0ACB9FY03</accession>
<dbReference type="Proteomes" id="UP001056120">
    <property type="component" value="Linkage Group LG15"/>
</dbReference>
<protein>
    <submittedName>
        <fullName evidence="1">Uncharacterized protein</fullName>
    </submittedName>
</protein>
<organism evidence="1 2">
    <name type="scientific">Smallanthus sonchifolius</name>
    <dbReference type="NCBI Taxonomy" id="185202"/>
    <lineage>
        <taxon>Eukaryota</taxon>
        <taxon>Viridiplantae</taxon>
        <taxon>Streptophyta</taxon>
        <taxon>Embryophyta</taxon>
        <taxon>Tracheophyta</taxon>
        <taxon>Spermatophyta</taxon>
        <taxon>Magnoliopsida</taxon>
        <taxon>eudicotyledons</taxon>
        <taxon>Gunneridae</taxon>
        <taxon>Pentapetalae</taxon>
        <taxon>asterids</taxon>
        <taxon>campanulids</taxon>
        <taxon>Asterales</taxon>
        <taxon>Asteraceae</taxon>
        <taxon>Asteroideae</taxon>
        <taxon>Heliantheae alliance</taxon>
        <taxon>Millerieae</taxon>
        <taxon>Smallanthus</taxon>
    </lineage>
</organism>
<evidence type="ECO:0000313" key="2">
    <source>
        <dbReference type="Proteomes" id="UP001056120"/>
    </source>
</evidence>
<reference evidence="1 2" key="2">
    <citation type="journal article" date="2022" name="Mol. Ecol. Resour.">
        <title>The genomes of chicory, endive, great burdock and yacon provide insights into Asteraceae paleo-polyploidization history and plant inulin production.</title>
        <authorList>
            <person name="Fan W."/>
            <person name="Wang S."/>
            <person name="Wang H."/>
            <person name="Wang A."/>
            <person name="Jiang F."/>
            <person name="Liu H."/>
            <person name="Zhao H."/>
            <person name="Xu D."/>
            <person name="Zhang Y."/>
        </authorList>
    </citation>
    <scope>NUCLEOTIDE SEQUENCE [LARGE SCALE GENOMIC DNA]</scope>
    <source>
        <strain evidence="2">cv. Yunnan</strain>
        <tissue evidence="1">Leaves</tissue>
    </source>
</reference>
<comment type="caution">
    <text evidence="1">The sequence shown here is derived from an EMBL/GenBank/DDBJ whole genome shotgun (WGS) entry which is preliminary data.</text>
</comment>
<evidence type="ECO:0000313" key="1">
    <source>
        <dbReference type="EMBL" id="KAI3775676.1"/>
    </source>
</evidence>